<name>A0A9D9GU80_9GAMM</name>
<dbReference type="InterPro" id="IPR000160">
    <property type="entry name" value="GGDEF_dom"/>
</dbReference>
<dbReference type="PANTHER" id="PTHR44757:SF2">
    <property type="entry name" value="BIOFILM ARCHITECTURE MAINTENANCE PROTEIN MBAA"/>
    <property type="match status" value="1"/>
</dbReference>
<dbReference type="PROSITE" id="PS50112">
    <property type="entry name" value="PAS"/>
    <property type="match status" value="1"/>
</dbReference>
<reference evidence="3" key="2">
    <citation type="journal article" date="2021" name="PeerJ">
        <title>Extensive microbial diversity within the chicken gut microbiome revealed by metagenomics and culture.</title>
        <authorList>
            <person name="Gilroy R."/>
            <person name="Ravi A."/>
            <person name="Getino M."/>
            <person name="Pursley I."/>
            <person name="Horton D.L."/>
            <person name="Alikhan N.F."/>
            <person name="Baker D."/>
            <person name="Gharbi K."/>
            <person name="Hall N."/>
            <person name="Watson M."/>
            <person name="Adriaenssens E.M."/>
            <person name="Foster-Nyarko E."/>
            <person name="Jarju S."/>
            <person name="Secka A."/>
            <person name="Antonio M."/>
            <person name="Oren A."/>
            <person name="Chaudhuri R.R."/>
            <person name="La Ragione R."/>
            <person name="Hildebrand F."/>
            <person name="Pallen M.J."/>
        </authorList>
    </citation>
    <scope>NUCLEOTIDE SEQUENCE</scope>
    <source>
        <strain evidence="3">17213</strain>
    </source>
</reference>
<dbReference type="PANTHER" id="PTHR44757">
    <property type="entry name" value="DIGUANYLATE CYCLASE DGCP"/>
    <property type="match status" value="1"/>
</dbReference>
<dbReference type="NCBIfam" id="TIGR00254">
    <property type="entry name" value="GGDEF"/>
    <property type="match status" value="1"/>
</dbReference>
<dbReference type="Pfam" id="PF08447">
    <property type="entry name" value="PAS_3"/>
    <property type="match status" value="1"/>
</dbReference>
<dbReference type="Proteomes" id="UP000823631">
    <property type="component" value="Unassembled WGS sequence"/>
</dbReference>
<dbReference type="CDD" id="cd01949">
    <property type="entry name" value="GGDEF"/>
    <property type="match status" value="1"/>
</dbReference>
<comment type="caution">
    <text evidence="3">The sequence shown here is derived from an EMBL/GenBank/DDBJ whole genome shotgun (WGS) entry which is preliminary data.</text>
</comment>
<dbReference type="Gene3D" id="3.30.70.270">
    <property type="match status" value="1"/>
</dbReference>
<dbReference type="Pfam" id="PF00990">
    <property type="entry name" value="GGDEF"/>
    <property type="match status" value="1"/>
</dbReference>
<protein>
    <submittedName>
        <fullName evidence="3">Sensor domain-containing diguanylate cyclase</fullName>
    </submittedName>
</protein>
<reference evidence="3" key="1">
    <citation type="submission" date="2020-10" db="EMBL/GenBank/DDBJ databases">
        <authorList>
            <person name="Gilroy R."/>
        </authorList>
    </citation>
    <scope>NUCLEOTIDE SEQUENCE</scope>
    <source>
        <strain evidence="3">17213</strain>
    </source>
</reference>
<sequence length="444" mass="50259">MTEHEYLAAFNRTFSRRPQLQSAQSLPGFWLVDGLRLRVMLDKRCCELLGVDQREGFFSFEEIASIYTTADVERFYQLLSPHSPSDLIIEELYLVRGRHAGQILTAHGSVMQRDSEGRAAFACGLMTRRTGLYSQLPLPSEAEAEGMWMWSAASSRLIFSPSYKRMLGYTPEEPFPSTVQDWLDKLVHPEDAKGTVGQQFLLMQRTDKGDEFECALRLKHKNGSYIWTLGRGMVVERDRSGRAVRVVGTNNELSSIAKSFAAAQQKIYLDGLTGLYNRSYFNDHLALWAQEYRKPISVIYIDLTGLKLINDHAGHHCGDLLLKDAAQLLRLTLRGDHIVVRMGGDEFLMLLPNCSDVQCSLLSRALQAAMEQHNQSSERLPVIFDFGCATFNEGQGDLTTVISSADLRMQRQKRLNHHRNLHTIKSALERLTGQTISLADERIE</sequence>
<feature type="domain" description="GGDEF" evidence="2">
    <location>
        <begin position="294"/>
        <end position="427"/>
    </location>
</feature>
<dbReference type="CDD" id="cd00130">
    <property type="entry name" value="PAS"/>
    <property type="match status" value="1"/>
</dbReference>
<dbReference type="Gene3D" id="3.30.450.20">
    <property type="entry name" value="PAS domain"/>
    <property type="match status" value="1"/>
</dbReference>
<dbReference type="SUPFAM" id="SSF55073">
    <property type="entry name" value="Nucleotide cyclase"/>
    <property type="match status" value="1"/>
</dbReference>
<dbReference type="InterPro" id="IPR043128">
    <property type="entry name" value="Rev_trsase/Diguanyl_cyclase"/>
</dbReference>
<proteinExistence type="predicted"/>
<dbReference type="InterPro" id="IPR052155">
    <property type="entry name" value="Biofilm_reg_signaling"/>
</dbReference>
<evidence type="ECO:0000313" key="3">
    <source>
        <dbReference type="EMBL" id="MBO8416736.1"/>
    </source>
</evidence>
<evidence type="ECO:0000259" key="2">
    <source>
        <dbReference type="PROSITE" id="PS50887"/>
    </source>
</evidence>
<gene>
    <name evidence="3" type="ORF">IAB19_10180</name>
</gene>
<dbReference type="InterPro" id="IPR013655">
    <property type="entry name" value="PAS_fold_3"/>
</dbReference>
<dbReference type="PROSITE" id="PS50887">
    <property type="entry name" value="GGDEF"/>
    <property type="match status" value="1"/>
</dbReference>
<dbReference type="SUPFAM" id="SSF55785">
    <property type="entry name" value="PYP-like sensor domain (PAS domain)"/>
    <property type="match status" value="1"/>
</dbReference>
<dbReference type="EMBL" id="JADINH010000200">
    <property type="protein sequence ID" value="MBO8416736.1"/>
    <property type="molecule type" value="Genomic_DNA"/>
</dbReference>
<organism evidence="3 4">
    <name type="scientific">Candidatus Avisuccinivibrio stercorigallinarum</name>
    <dbReference type="NCBI Taxonomy" id="2840704"/>
    <lineage>
        <taxon>Bacteria</taxon>
        <taxon>Pseudomonadati</taxon>
        <taxon>Pseudomonadota</taxon>
        <taxon>Gammaproteobacteria</taxon>
        <taxon>Aeromonadales</taxon>
        <taxon>Succinivibrionaceae</taxon>
        <taxon>Succinivibrionaceae incertae sedis</taxon>
        <taxon>Candidatus Avisuccinivibrio</taxon>
    </lineage>
</organism>
<accession>A0A9D9GU80</accession>
<dbReference type="AlphaFoldDB" id="A0A9D9GU80"/>
<dbReference type="InterPro" id="IPR029787">
    <property type="entry name" value="Nucleotide_cyclase"/>
</dbReference>
<feature type="domain" description="PAS" evidence="1">
    <location>
        <begin position="141"/>
        <end position="191"/>
    </location>
</feature>
<dbReference type="InterPro" id="IPR035965">
    <property type="entry name" value="PAS-like_dom_sf"/>
</dbReference>
<dbReference type="InterPro" id="IPR000014">
    <property type="entry name" value="PAS"/>
</dbReference>
<dbReference type="SMART" id="SM00267">
    <property type="entry name" value="GGDEF"/>
    <property type="match status" value="1"/>
</dbReference>
<evidence type="ECO:0000259" key="1">
    <source>
        <dbReference type="PROSITE" id="PS50112"/>
    </source>
</evidence>
<evidence type="ECO:0000313" key="4">
    <source>
        <dbReference type="Proteomes" id="UP000823631"/>
    </source>
</evidence>